<dbReference type="PATRIC" id="fig|28229.3.peg.4073"/>
<evidence type="ECO:0000256" key="5">
    <source>
        <dbReference type="ARBA" id="ARBA00023157"/>
    </source>
</evidence>
<evidence type="ECO:0000256" key="1">
    <source>
        <dbReference type="ARBA" id="ARBA00004418"/>
    </source>
</evidence>
<evidence type="ECO:0000256" key="2">
    <source>
        <dbReference type="ARBA" id="ARBA00009813"/>
    </source>
</evidence>
<keyword evidence="3 7" id="KW-0732">Signal</keyword>
<gene>
    <name evidence="10" type="ORF">GAB14E_4100</name>
</gene>
<dbReference type="InterPro" id="IPR012336">
    <property type="entry name" value="Thioredoxin-like_fold"/>
</dbReference>
<keyword evidence="6 7" id="KW-0676">Redox-active center</keyword>
<dbReference type="InterPro" id="IPR009094">
    <property type="entry name" value="DiS-bond_isomerase_DsbC/G_N_sf"/>
</dbReference>
<protein>
    <recommendedName>
        <fullName evidence="7">Thiol:disulfide interchange protein</fullName>
    </recommendedName>
</protein>
<keyword evidence="4 7" id="KW-0574">Periplasm</keyword>
<keyword evidence="5" id="KW-1015">Disulfide bond</keyword>
<feature type="domain" description="Thioredoxin-like fold" evidence="9">
    <location>
        <begin position="132"/>
        <end position="261"/>
    </location>
</feature>
<evidence type="ECO:0000256" key="4">
    <source>
        <dbReference type="ARBA" id="ARBA00022764"/>
    </source>
</evidence>
<dbReference type="Gene3D" id="3.10.450.70">
    <property type="entry name" value="Disulphide bond isomerase, DsbC/G, N-terminal"/>
    <property type="match status" value="1"/>
</dbReference>
<evidence type="ECO:0000256" key="3">
    <source>
        <dbReference type="ARBA" id="ARBA00022729"/>
    </source>
</evidence>
<comment type="function">
    <text evidence="7">Required for disulfide bond formation in some periplasmic proteins. Acts by transferring its disulfide bond to other proteins and is reduced in the process.</text>
</comment>
<comment type="subcellular location">
    <subcellularLocation>
        <location evidence="1 7">Periplasm</location>
    </subcellularLocation>
</comment>
<dbReference type="PANTHER" id="PTHR35272:SF3">
    <property type="entry name" value="THIOL:DISULFIDE INTERCHANGE PROTEIN DSBC"/>
    <property type="match status" value="1"/>
</dbReference>
<evidence type="ECO:0000256" key="6">
    <source>
        <dbReference type="ARBA" id="ARBA00023284"/>
    </source>
</evidence>
<feature type="domain" description="Disulphide bond isomerase DsbC/G N-terminal" evidence="8">
    <location>
        <begin position="40"/>
        <end position="102"/>
    </location>
</feature>
<reference evidence="10 11" key="1">
    <citation type="submission" date="2014-08" db="EMBL/GenBank/DDBJ databases">
        <title>Genomic and Phenotypic Diversity of Colwellia psychrerythraea strains from Disparate Marine Basins.</title>
        <authorList>
            <person name="Techtmann S.M."/>
            <person name="Stelling S.C."/>
            <person name="Utturkar S.M."/>
            <person name="Alshibli N."/>
            <person name="Harris A."/>
            <person name="Brown S.D."/>
            <person name="Hazen T.C."/>
        </authorList>
    </citation>
    <scope>NUCLEOTIDE SEQUENCE [LARGE SCALE GENOMIC DNA]</scope>
    <source>
        <strain evidence="10 11">GAB14E</strain>
    </source>
</reference>
<feature type="chain" id="PRO_5010006421" description="Thiol:disulfide interchange protein" evidence="7">
    <location>
        <begin position="26"/>
        <end position="264"/>
    </location>
</feature>
<comment type="similarity">
    <text evidence="2 7">Belongs to the thioredoxin family. DsbC subfamily.</text>
</comment>
<sequence length="264" mass="28849">MYKTIVYSTVLAAFTLAMLLPNANADTQAKTPAAIAKPANDSTVLDVDLLKAKINSSLGLTVVKVEKTPVPGIAMLVTNQGLFYASYNGDYFIQGKVYSLGATVTDLAEESLAKIRLEGIKTFENDMIEYKADNEKYVVTVFTDITCGYCRKMHEQMADYNARGITFRYLAYPRSGIKDRTGNLSQGFKDLRSVWCSDDTAKALTSAKSGSGIAYRICEAPIEAQFDFGRQIGVNGTPAIILSNGMMIPGYQPPAQLEELLKKT</sequence>
<dbReference type="OrthoDB" id="12976at2"/>
<dbReference type="GO" id="GO:0042597">
    <property type="term" value="C:periplasmic space"/>
    <property type="evidence" value="ECO:0007669"/>
    <property type="project" value="UniProtKB-SubCell"/>
</dbReference>
<name>A0A099KEE7_COLPS</name>
<dbReference type="Pfam" id="PF10411">
    <property type="entry name" value="DsbC_N"/>
    <property type="match status" value="1"/>
</dbReference>
<dbReference type="Gene3D" id="3.40.30.10">
    <property type="entry name" value="Glutaredoxin"/>
    <property type="match status" value="1"/>
</dbReference>
<dbReference type="InterPro" id="IPR033954">
    <property type="entry name" value="DiS-bond_Isoase_DsbC/G"/>
</dbReference>
<dbReference type="InterPro" id="IPR036249">
    <property type="entry name" value="Thioredoxin-like_sf"/>
</dbReference>
<dbReference type="Pfam" id="PF13098">
    <property type="entry name" value="Thioredoxin_2"/>
    <property type="match status" value="1"/>
</dbReference>
<dbReference type="EMBL" id="JQEC01000057">
    <property type="protein sequence ID" value="KGJ89104.1"/>
    <property type="molecule type" value="Genomic_DNA"/>
</dbReference>
<evidence type="ECO:0000259" key="8">
    <source>
        <dbReference type="Pfam" id="PF10411"/>
    </source>
</evidence>
<dbReference type="NCBIfam" id="NF008129">
    <property type="entry name" value="PRK10877.1"/>
    <property type="match status" value="1"/>
</dbReference>
<evidence type="ECO:0000313" key="11">
    <source>
        <dbReference type="Proteomes" id="UP000029868"/>
    </source>
</evidence>
<comment type="caution">
    <text evidence="10">The sequence shown here is derived from an EMBL/GenBank/DDBJ whole genome shotgun (WGS) entry which is preliminary data.</text>
</comment>
<dbReference type="PANTHER" id="PTHR35272">
    <property type="entry name" value="THIOL:DISULFIDE INTERCHANGE PROTEIN DSBC-RELATED"/>
    <property type="match status" value="1"/>
</dbReference>
<dbReference type="InterPro" id="IPR051470">
    <property type="entry name" value="Thiol:disulfide_interchange"/>
</dbReference>
<dbReference type="Proteomes" id="UP000029868">
    <property type="component" value="Unassembled WGS sequence"/>
</dbReference>
<dbReference type="RefSeq" id="WP_033084008.1">
    <property type="nucleotide sequence ID" value="NZ_JQEC01000057.1"/>
</dbReference>
<proteinExistence type="inferred from homology"/>
<dbReference type="InterPro" id="IPR017937">
    <property type="entry name" value="Thioredoxin_CS"/>
</dbReference>
<dbReference type="SUPFAM" id="SSF54423">
    <property type="entry name" value="DsbC/DsbG N-terminal domain-like"/>
    <property type="match status" value="1"/>
</dbReference>
<dbReference type="PROSITE" id="PS00194">
    <property type="entry name" value="THIOREDOXIN_1"/>
    <property type="match status" value="1"/>
</dbReference>
<dbReference type="InterPro" id="IPR018950">
    <property type="entry name" value="DiS-bond_isomerase_DsbC/G_N"/>
</dbReference>
<dbReference type="CDD" id="cd03020">
    <property type="entry name" value="DsbA_DsbC_DsbG"/>
    <property type="match status" value="1"/>
</dbReference>
<dbReference type="SUPFAM" id="SSF52833">
    <property type="entry name" value="Thioredoxin-like"/>
    <property type="match status" value="1"/>
</dbReference>
<organism evidence="10 11">
    <name type="scientific">Colwellia psychrerythraea</name>
    <name type="common">Vibrio psychroerythus</name>
    <dbReference type="NCBI Taxonomy" id="28229"/>
    <lineage>
        <taxon>Bacteria</taxon>
        <taxon>Pseudomonadati</taxon>
        <taxon>Pseudomonadota</taxon>
        <taxon>Gammaproteobacteria</taxon>
        <taxon>Alteromonadales</taxon>
        <taxon>Colwelliaceae</taxon>
        <taxon>Colwellia</taxon>
    </lineage>
</organism>
<dbReference type="AlphaFoldDB" id="A0A099KEE7"/>
<feature type="signal peptide" evidence="7">
    <location>
        <begin position="1"/>
        <end position="25"/>
    </location>
</feature>
<evidence type="ECO:0000256" key="7">
    <source>
        <dbReference type="RuleBase" id="RU364038"/>
    </source>
</evidence>
<accession>A0A099KEE7</accession>
<evidence type="ECO:0000313" key="10">
    <source>
        <dbReference type="EMBL" id="KGJ89104.1"/>
    </source>
</evidence>
<evidence type="ECO:0000259" key="9">
    <source>
        <dbReference type="Pfam" id="PF13098"/>
    </source>
</evidence>